<dbReference type="InterPro" id="IPR016181">
    <property type="entry name" value="Acyl_CoA_acyltransferase"/>
</dbReference>
<protein>
    <submittedName>
        <fullName evidence="5">GCN5-related N-acetyltransferase</fullName>
    </submittedName>
</protein>
<dbReference type="RefSeq" id="WP_012377056.1">
    <property type="nucleotide sequence ID" value="NC_010571.1"/>
</dbReference>
<evidence type="ECO:0000313" key="6">
    <source>
        <dbReference type="Proteomes" id="UP000007013"/>
    </source>
</evidence>
<dbReference type="HOGENOM" id="CLU_013985_22_0_0"/>
<dbReference type="SUPFAM" id="SSF55729">
    <property type="entry name" value="Acyl-CoA N-acyltransferases (Nat)"/>
    <property type="match status" value="1"/>
</dbReference>
<accession>B1ZP42</accession>
<reference evidence="5 6" key="1">
    <citation type="journal article" date="2011" name="J. Bacteriol.">
        <title>Genome sequence of the verrucomicrobium Opitutus terrae PB90-1, an abundant inhabitant of rice paddy soil ecosystems.</title>
        <authorList>
            <person name="van Passel M.W."/>
            <person name="Kant R."/>
            <person name="Palva A."/>
            <person name="Copeland A."/>
            <person name="Lucas S."/>
            <person name="Lapidus A."/>
            <person name="Glavina del Rio T."/>
            <person name="Pitluck S."/>
            <person name="Goltsman E."/>
            <person name="Clum A."/>
            <person name="Sun H."/>
            <person name="Schmutz J."/>
            <person name="Larimer F.W."/>
            <person name="Land M.L."/>
            <person name="Hauser L."/>
            <person name="Kyrpides N."/>
            <person name="Mikhailova N."/>
            <person name="Richardson P.P."/>
            <person name="Janssen P.H."/>
            <person name="de Vos W.M."/>
            <person name="Smidt H."/>
        </authorList>
    </citation>
    <scope>NUCLEOTIDE SEQUENCE [LARGE SCALE GENOMIC DNA]</scope>
    <source>
        <strain evidence="6">DSM 11246 / JCM 15787 / PB90-1</strain>
    </source>
</reference>
<keyword evidence="2" id="KW-0012">Acyltransferase</keyword>
<dbReference type="PROSITE" id="PS51186">
    <property type="entry name" value="GNAT"/>
    <property type="match status" value="1"/>
</dbReference>
<dbReference type="Proteomes" id="UP000007013">
    <property type="component" value="Chromosome"/>
</dbReference>
<sequence length="181" mass="20260">MSPREVGLTLKHRDPKARRRPPAGDEPEITLRPATPRDENFLFALFASTRAAEMATTGWPAAQQEVFLRSQFNARRRHYAQVFAGAEPAIVQRGGEAIGTLMVQRAADEIRVVDLALRAEHRGRGIGRRLLGALQDEARATHRPLRLQVLKADRAAQLYARLGFAPTGENGLYLKMEWRAD</sequence>
<dbReference type="AlphaFoldDB" id="B1ZP42"/>
<dbReference type="STRING" id="452637.Oter_4255"/>
<dbReference type="EMBL" id="CP001032">
    <property type="protein sequence ID" value="ACB77528.1"/>
    <property type="molecule type" value="Genomic_DNA"/>
</dbReference>
<dbReference type="InterPro" id="IPR000182">
    <property type="entry name" value="GNAT_dom"/>
</dbReference>
<dbReference type="OrthoDB" id="794462at2"/>
<evidence type="ECO:0000256" key="3">
    <source>
        <dbReference type="SAM" id="MobiDB-lite"/>
    </source>
</evidence>
<evidence type="ECO:0000256" key="2">
    <source>
        <dbReference type="ARBA" id="ARBA00023315"/>
    </source>
</evidence>
<dbReference type="eggNOG" id="COG0456">
    <property type="taxonomic scope" value="Bacteria"/>
</dbReference>
<proteinExistence type="predicted"/>
<evidence type="ECO:0000313" key="5">
    <source>
        <dbReference type="EMBL" id="ACB77528.1"/>
    </source>
</evidence>
<dbReference type="InterPro" id="IPR050832">
    <property type="entry name" value="Bact_Acetyltransf"/>
</dbReference>
<keyword evidence="1 5" id="KW-0808">Transferase</keyword>
<evidence type="ECO:0000256" key="1">
    <source>
        <dbReference type="ARBA" id="ARBA00022679"/>
    </source>
</evidence>
<gene>
    <name evidence="5" type="ordered locus">Oter_4255</name>
</gene>
<dbReference type="CDD" id="cd04301">
    <property type="entry name" value="NAT_SF"/>
    <property type="match status" value="1"/>
</dbReference>
<keyword evidence="6" id="KW-1185">Reference proteome</keyword>
<feature type="region of interest" description="Disordered" evidence="3">
    <location>
        <begin position="1"/>
        <end position="32"/>
    </location>
</feature>
<name>B1ZP42_OPITP</name>
<feature type="domain" description="N-acetyltransferase" evidence="4">
    <location>
        <begin position="29"/>
        <end position="181"/>
    </location>
</feature>
<dbReference type="PANTHER" id="PTHR43877:SF2">
    <property type="entry name" value="AMINOALKYLPHOSPHONATE N-ACETYLTRANSFERASE-RELATED"/>
    <property type="match status" value="1"/>
</dbReference>
<organism evidence="5 6">
    <name type="scientific">Opitutus terrae (strain DSM 11246 / JCM 15787 / PB90-1)</name>
    <dbReference type="NCBI Taxonomy" id="452637"/>
    <lineage>
        <taxon>Bacteria</taxon>
        <taxon>Pseudomonadati</taxon>
        <taxon>Verrucomicrobiota</taxon>
        <taxon>Opitutia</taxon>
        <taxon>Opitutales</taxon>
        <taxon>Opitutaceae</taxon>
        <taxon>Opitutus</taxon>
    </lineage>
</organism>
<dbReference type="GO" id="GO:0016747">
    <property type="term" value="F:acyltransferase activity, transferring groups other than amino-acyl groups"/>
    <property type="evidence" value="ECO:0007669"/>
    <property type="project" value="InterPro"/>
</dbReference>
<dbReference type="PANTHER" id="PTHR43877">
    <property type="entry name" value="AMINOALKYLPHOSPHONATE N-ACETYLTRANSFERASE-RELATED-RELATED"/>
    <property type="match status" value="1"/>
</dbReference>
<dbReference type="Pfam" id="PF13508">
    <property type="entry name" value="Acetyltransf_7"/>
    <property type="match status" value="1"/>
</dbReference>
<evidence type="ECO:0000259" key="4">
    <source>
        <dbReference type="PROSITE" id="PS51186"/>
    </source>
</evidence>
<dbReference type="Gene3D" id="3.40.630.30">
    <property type="match status" value="1"/>
</dbReference>
<dbReference type="KEGG" id="ote:Oter_4255"/>